<dbReference type="AlphaFoldDB" id="A0A3B6JP23"/>
<feature type="region of interest" description="Disordered" evidence="4">
    <location>
        <begin position="70"/>
        <end position="117"/>
    </location>
</feature>
<dbReference type="Proteomes" id="UP000019116">
    <property type="component" value="Chromosome 4D"/>
</dbReference>
<dbReference type="Pfam" id="PF00685">
    <property type="entry name" value="Sulfotransfer_1"/>
    <property type="match status" value="1"/>
</dbReference>
<evidence type="ECO:0000256" key="1">
    <source>
        <dbReference type="ARBA" id="ARBA00005771"/>
    </source>
</evidence>
<dbReference type="Gramene" id="TraesCS4D02G315700.1">
    <property type="protein sequence ID" value="TraesCS4D02G315700.1.cds1"/>
    <property type="gene ID" value="TraesCS4D02G315700"/>
</dbReference>
<gene>
    <name evidence="6" type="primary">LOC123098819</name>
</gene>
<dbReference type="Gramene" id="TraesRN4D0100764500.1">
    <property type="protein sequence ID" value="TraesRN4D0100764500.1"/>
    <property type="gene ID" value="TraesRN4D0100764500"/>
</dbReference>
<reference evidence="6" key="2">
    <citation type="submission" date="2018-10" db="UniProtKB">
        <authorList>
            <consortium name="EnsemblPlants"/>
        </authorList>
    </citation>
    <scope>IDENTIFICATION</scope>
</reference>
<dbReference type="InterPro" id="IPR000863">
    <property type="entry name" value="Sulfotransferase_dom"/>
</dbReference>
<accession>A0A3B6JP23</accession>
<dbReference type="InterPro" id="IPR027417">
    <property type="entry name" value="P-loop_NTPase"/>
</dbReference>
<dbReference type="STRING" id="4565.A0A3B6JP23"/>
<dbReference type="EC" id="2.8.2.-" evidence="3"/>
<dbReference type="Gramene" id="TraesCAD_scaffold_085447_01G000200.1">
    <property type="protein sequence ID" value="TraesCAD_scaffold_085447_01G000200.1"/>
    <property type="gene ID" value="TraesCAD_scaffold_085447_01G000200"/>
</dbReference>
<organism evidence="6">
    <name type="scientific">Triticum aestivum</name>
    <name type="common">Wheat</name>
    <dbReference type="NCBI Taxonomy" id="4565"/>
    <lineage>
        <taxon>Eukaryota</taxon>
        <taxon>Viridiplantae</taxon>
        <taxon>Streptophyta</taxon>
        <taxon>Embryophyta</taxon>
        <taxon>Tracheophyta</taxon>
        <taxon>Spermatophyta</taxon>
        <taxon>Magnoliopsida</taxon>
        <taxon>Liliopsida</taxon>
        <taxon>Poales</taxon>
        <taxon>Poaceae</taxon>
        <taxon>BOP clade</taxon>
        <taxon>Pooideae</taxon>
        <taxon>Triticodae</taxon>
        <taxon>Triticeae</taxon>
        <taxon>Triticinae</taxon>
        <taxon>Triticum</taxon>
    </lineage>
</organism>
<dbReference type="Gramene" id="TraesARI4D03G02589220.1">
    <property type="protein sequence ID" value="TraesARI4D03G02589220.1.CDS1"/>
    <property type="gene ID" value="TraesARI4D03G02589220"/>
</dbReference>
<keyword evidence="2 3" id="KW-0808">Transferase</keyword>
<dbReference type="GeneID" id="123098819"/>
<dbReference type="GO" id="GO:0051923">
    <property type="term" value="P:sulfation"/>
    <property type="evidence" value="ECO:0000318"/>
    <property type="project" value="GO_Central"/>
</dbReference>
<evidence type="ECO:0000313" key="6">
    <source>
        <dbReference type="EnsemblPlants" id="TraesCS4D02G315700.1.cds1"/>
    </source>
</evidence>
<dbReference type="Gramene" id="TraesCS4D03G0738500.1">
    <property type="protein sequence ID" value="TraesCS4D03G0738500.1.CDS1"/>
    <property type="gene ID" value="TraesCS4D03G0738500"/>
</dbReference>
<proteinExistence type="inferred from homology"/>
<dbReference type="PANTHER" id="PTHR11783">
    <property type="entry name" value="SULFOTRANSFERASE SULT"/>
    <property type="match status" value="1"/>
</dbReference>
<evidence type="ECO:0000256" key="4">
    <source>
        <dbReference type="SAM" id="MobiDB-lite"/>
    </source>
</evidence>
<dbReference type="EnsemblPlants" id="TraesCS4D02G315700.1">
    <property type="protein sequence ID" value="TraesCS4D02G315700.1.cds1"/>
    <property type="gene ID" value="TraesCS4D02G315700"/>
</dbReference>
<dbReference type="RefSeq" id="XP_044376831.1">
    <property type="nucleotide sequence ID" value="XM_044520896.1"/>
</dbReference>
<reference evidence="6" key="1">
    <citation type="submission" date="2018-08" db="EMBL/GenBank/DDBJ databases">
        <authorList>
            <person name="Rossello M."/>
        </authorList>
    </citation>
    <scope>NUCLEOTIDE SEQUENCE [LARGE SCALE GENOMIC DNA]</scope>
    <source>
        <strain evidence="6">cv. Chinese Spring</strain>
    </source>
</reference>
<evidence type="ECO:0000259" key="5">
    <source>
        <dbReference type="Pfam" id="PF00685"/>
    </source>
</evidence>
<dbReference type="GO" id="GO:0008146">
    <property type="term" value="F:sulfotransferase activity"/>
    <property type="evidence" value="ECO:0000318"/>
    <property type="project" value="GO_Central"/>
</dbReference>
<dbReference type="Gramene" id="TraesROB_scaffold_112480_01G000200.1">
    <property type="protein sequence ID" value="TraesROB_scaffold_112480_01G000200.1"/>
    <property type="gene ID" value="TraesROB_scaffold_112480_01G000200"/>
</dbReference>
<feature type="domain" description="Sulfotransferase" evidence="5">
    <location>
        <begin position="114"/>
        <end position="267"/>
    </location>
</feature>
<evidence type="ECO:0000313" key="7">
    <source>
        <dbReference type="Proteomes" id="UP000019116"/>
    </source>
</evidence>
<sequence>MAATLGASPCPLVGPVPFKGVGDGDDHAVSPPEEYADVISAMPTITVRGGLVMRQNQGAWQVHQWVAGSSLSSGAPPQPARLRPSGRQPLQRRPGDQAGRAAVAQADQHARPPLPPVAHSPDCKIVHACRKPKDMLISLWHLYESLVTAEGGTYAFSDLFENACQGKHPNGPIWDHVLGYWQASRASPERILFLRYEEMLRDPVGNVRELARILGVPFTAIEEAAGLPADIVTLCSIETPRGLGAKKTVFVKFPHAFFFRKGVIVIWFKK</sequence>
<name>A0A3B6JP23_WHEAT</name>
<dbReference type="Gramene" id="TraesWEE_scaffold_115436_01G000200.1">
    <property type="protein sequence ID" value="TraesWEE_scaffold_115436_01G000200.1"/>
    <property type="gene ID" value="TraesWEE_scaffold_115436_01G000200"/>
</dbReference>
<dbReference type="SUPFAM" id="SSF52540">
    <property type="entry name" value="P-loop containing nucleoside triphosphate hydrolases"/>
    <property type="match status" value="1"/>
</dbReference>
<dbReference type="GO" id="GO:0005737">
    <property type="term" value="C:cytoplasm"/>
    <property type="evidence" value="ECO:0000318"/>
    <property type="project" value="GO_Central"/>
</dbReference>
<dbReference type="SMR" id="A0A3B6JP23"/>
<protein>
    <recommendedName>
        <fullName evidence="3">Sulfotransferase</fullName>
        <ecNumber evidence="3">2.8.2.-</ecNumber>
    </recommendedName>
</protein>
<comment type="similarity">
    <text evidence="1 3">Belongs to the sulfotransferase 1 family.</text>
</comment>
<dbReference type="Gene3D" id="3.40.50.300">
    <property type="entry name" value="P-loop containing nucleotide triphosphate hydrolases"/>
    <property type="match status" value="1"/>
</dbReference>
<evidence type="ECO:0000256" key="3">
    <source>
        <dbReference type="RuleBase" id="RU361155"/>
    </source>
</evidence>
<keyword evidence="7" id="KW-1185">Reference proteome</keyword>
<dbReference type="OrthoDB" id="205623at2759"/>
<dbReference type="Gramene" id="TraesCLE_scaffold_112375_01G000200.1">
    <property type="protein sequence ID" value="TraesCLE_scaffold_112375_01G000200.1"/>
    <property type="gene ID" value="TraesCLE_scaffold_112375_01G000200"/>
</dbReference>
<evidence type="ECO:0000256" key="2">
    <source>
        <dbReference type="ARBA" id="ARBA00022679"/>
    </source>
</evidence>